<keyword evidence="5 8" id="KW-0812">Transmembrane</keyword>
<dbReference type="STRING" id="930129.SAMN05216352_102173"/>
<proteinExistence type="inferred from homology"/>
<dbReference type="NCBIfam" id="TIGR00912">
    <property type="entry name" value="2A0309"/>
    <property type="match status" value="1"/>
</dbReference>
<dbReference type="PANTHER" id="PTHR34975">
    <property type="entry name" value="SPORE GERMINATION PROTEIN A2"/>
    <property type="match status" value="1"/>
</dbReference>
<evidence type="ECO:0000256" key="7">
    <source>
        <dbReference type="ARBA" id="ARBA00023136"/>
    </source>
</evidence>
<evidence type="ECO:0000256" key="6">
    <source>
        <dbReference type="ARBA" id="ARBA00022989"/>
    </source>
</evidence>
<keyword evidence="3" id="KW-0813">Transport</keyword>
<feature type="transmembrane region" description="Helical" evidence="8">
    <location>
        <begin position="339"/>
        <end position="359"/>
    </location>
</feature>
<keyword evidence="7 8" id="KW-0472">Membrane</keyword>
<evidence type="ECO:0000256" key="2">
    <source>
        <dbReference type="ARBA" id="ARBA00007998"/>
    </source>
</evidence>
<keyword evidence="4" id="KW-0309">Germination</keyword>
<dbReference type="PANTHER" id="PTHR34975:SF2">
    <property type="entry name" value="SPORE GERMINATION PROTEIN A2"/>
    <property type="match status" value="1"/>
</dbReference>
<feature type="transmembrane region" description="Helical" evidence="8">
    <location>
        <begin position="16"/>
        <end position="33"/>
    </location>
</feature>
<feature type="transmembrane region" description="Helical" evidence="8">
    <location>
        <begin position="125"/>
        <end position="144"/>
    </location>
</feature>
<dbReference type="OrthoDB" id="2716906at2"/>
<name>A0A1G8ECZ8_9BACI</name>
<feature type="transmembrane region" description="Helical" evidence="8">
    <location>
        <begin position="224"/>
        <end position="246"/>
    </location>
</feature>
<evidence type="ECO:0000313" key="10">
    <source>
        <dbReference type="Proteomes" id="UP000199017"/>
    </source>
</evidence>
<feature type="transmembrane region" description="Helical" evidence="8">
    <location>
        <begin position="276"/>
        <end position="298"/>
    </location>
</feature>
<organism evidence="9 10">
    <name type="scientific">Alteribacillus bidgolensis</name>
    <dbReference type="NCBI Taxonomy" id="930129"/>
    <lineage>
        <taxon>Bacteria</taxon>
        <taxon>Bacillati</taxon>
        <taxon>Bacillota</taxon>
        <taxon>Bacilli</taxon>
        <taxon>Bacillales</taxon>
        <taxon>Bacillaceae</taxon>
        <taxon>Alteribacillus</taxon>
    </lineage>
</organism>
<evidence type="ECO:0000256" key="8">
    <source>
        <dbReference type="SAM" id="Phobius"/>
    </source>
</evidence>
<evidence type="ECO:0000256" key="5">
    <source>
        <dbReference type="ARBA" id="ARBA00022692"/>
    </source>
</evidence>
<dbReference type="GO" id="GO:0009847">
    <property type="term" value="P:spore germination"/>
    <property type="evidence" value="ECO:0007669"/>
    <property type="project" value="InterPro"/>
</dbReference>
<accession>A0A1G8ECZ8</accession>
<feature type="transmembrane region" description="Helical" evidence="8">
    <location>
        <begin position="310"/>
        <end position="327"/>
    </location>
</feature>
<keyword evidence="6 8" id="KW-1133">Transmembrane helix</keyword>
<dbReference type="Gene3D" id="1.20.1740.10">
    <property type="entry name" value="Amino acid/polyamine transporter I"/>
    <property type="match status" value="1"/>
</dbReference>
<gene>
    <name evidence="9" type="ORF">SAMN05216352_102173</name>
</gene>
<dbReference type="InterPro" id="IPR004761">
    <property type="entry name" value="Spore_GerAB"/>
</dbReference>
<feature type="transmembrane region" description="Helical" evidence="8">
    <location>
        <begin position="45"/>
        <end position="67"/>
    </location>
</feature>
<feature type="transmembrane region" description="Helical" evidence="8">
    <location>
        <begin position="87"/>
        <end position="105"/>
    </location>
</feature>
<comment type="similarity">
    <text evidence="2">Belongs to the amino acid-polyamine-organocation (APC) superfamily. Spore germination protein (SGP) (TC 2.A.3.9) family.</text>
</comment>
<comment type="subcellular location">
    <subcellularLocation>
        <location evidence="1">Membrane</location>
        <topology evidence="1">Multi-pass membrane protein</topology>
    </subcellularLocation>
</comment>
<dbReference type="Pfam" id="PF03845">
    <property type="entry name" value="Spore_permease"/>
    <property type="match status" value="1"/>
</dbReference>
<reference evidence="9 10" key="1">
    <citation type="submission" date="2016-10" db="EMBL/GenBank/DDBJ databases">
        <authorList>
            <person name="de Groot N.N."/>
        </authorList>
    </citation>
    <scope>NUCLEOTIDE SEQUENCE [LARGE SCALE GENOMIC DNA]</scope>
    <source>
        <strain evidence="10">P4B,CCM 7963,CECT 7998,DSM 25260,IBRC-M 10614,KCTC 13821</strain>
    </source>
</reference>
<protein>
    <submittedName>
        <fullName evidence="9">Spore germination protein</fullName>
    </submittedName>
</protein>
<evidence type="ECO:0000256" key="4">
    <source>
        <dbReference type="ARBA" id="ARBA00022544"/>
    </source>
</evidence>
<feature type="transmembrane region" description="Helical" evidence="8">
    <location>
        <begin position="151"/>
        <end position="170"/>
    </location>
</feature>
<dbReference type="Proteomes" id="UP000199017">
    <property type="component" value="Unassembled WGS sequence"/>
</dbReference>
<dbReference type="AlphaFoldDB" id="A0A1G8ECZ8"/>
<dbReference type="GO" id="GO:0016020">
    <property type="term" value="C:membrane"/>
    <property type="evidence" value="ECO:0007669"/>
    <property type="project" value="UniProtKB-SubCell"/>
</dbReference>
<sequence length="368" mass="40755">MKPFEYGDQEIGEKDFIYIIPSFTIAIVILTIPNTLAKVTNFVDGWVSLIMAGMCIVFFTAVIAKLAARFPKETFFTYASKICSKPVAVVLTILLGVHFLLLAAYEVRYVSVIARQYLLERTPGEIISLLFLLVVVYAVSGSRVGVIRLNLLFLPIIVFIALLVTGMNLVNFDFKNLSPFFTTSWKGYLSGAEDSLFALSGFEILFFYIALVDRPKKVQKYAMIGACIPLGLYLVIYTVAIGVFSAETTGTIIYPTIELAKAAEVPGGFLGRFESLFFTIWSMAIFNTASLAYDAALIAAGSLFKQVKKITFIFILTPIVYLIAMFPKDLIEISTMERFMSYSFFLVGILLPTSLLLLAKVRGIKGNG</sequence>
<feature type="transmembrane region" description="Helical" evidence="8">
    <location>
        <begin position="195"/>
        <end position="212"/>
    </location>
</feature>
<keyword evidence="10" id="KW-1185">Reference proteome</keyword>
<dbReference type="RefSeq" id="WP_091581200.1">
    <property type="nucleotide sequence ID" value="NZ_FNDU01000002.1"/>
</dbReference>
<evidence type="ECO:0000313" key="9">
    <source>
        <dbReference type="EMBL" id="SDH67805.1"/>
    </source>
</evidence>
<dbReference type="EMBL" id="FNDU01000002">
    <property type="protein sequence ID" value="SDH67805.1"/>
    <property type="molecule type" value="Genomic_DNA"/>
</dbReference>
<evidence type="ECO:0000256" key="1">
    <source>
        <dbReference type="ARBA" id="ARBA00004141"/>
    </source>
</evidence>
<evidence type="ECO:0000256" key="3">
    <source>
        <dbReference type="ARBA" id="ARBA00022448"/>
    </source>
</evidence>